<keyword evidence="8" id="KW-1185">Reference proteome</keyword>
<name>A0A1T4PIK0_9HYPH</name>
<dbReference type="Gene3D" id="3.10.20.310">
    <property type="entry name" value="membrane protein fhac"/>
    <property type="match status" value="2"/>
</dbReference>
<evidence type="ECO:0000259" key="6">
    <source>
        <dbReference type="Pfam" id="PF07244"/>
    </source>
</evidence>
<evidence type="ECO:0000313" key="8">
    <source>
        <dbReference type="Proteomes" id="UP000190092"/>
    </source>
</evidence>
<comment type="subcellular location">
    <subcellularLocation>
        <location evidence="1">Membrane</location>
    </subcellularLocation>
</comment>
<feature type="domain" description="POTRA" evidence="6">
    <location>
        <begin position="228"/>
        <end position="295"/>
    </location>
</feature>
<reference evidence="8" key="1">
    <citation type="submission" date="2017-02" db="EMBL/GenBank/DDBJ databases">
        <authorList>
            <person name="Varghese N."/>
            <person name="Submissions S."/>
        </authorList>
    </citation>
    <scope>NUCLEOTIDE SEQUENCE [LARGE SCALE GENOMIC DNA]</scope>
    <source>
        <strain evidence="8">ATCC 27094</strain>
    </source>
</reference>
<keyword evidence="4" id="KW-0472">Membrane</keyword>
<organism evidence="7 8">
    <name type="scientific">Enhydrobacter aerosaccus</name>
    <dbReference type="NCBI Taxonomy" id="225324"/>
    <lineage>
        <taxon>Bacteria</taxon>
        <taxon>Pseudomonadati</taxon>
        <taxon>Pseudomonadota</taxon>
        <taxon>Alphaproteobacteria</taxon>
        <taxon>Hyphomicrobiales</taxon>
        <taxon>Enhydrobacter</taxon>
    </lineage>
</organism>
<dbReference type="GO" id="GO:0019867">
    <property type="term" value="C:outer membrane"/>
    <property type="evidence" value="ECO:0007669"/>
    <property type="project" value="InterPro"/>
</dbReference>
<evidence type="ECO:0000259" key="5">
    <source>
        <dbReference type="Pfam" id="PF01103"/>
    </source>
</evidence>
<dbReference type="InterPro" id="IPR000184">
    <property type="entry name" value="Bac_surfAg_D15"/>
</dbReference>
<keyword evidence="2" id="KW-1134">Transmembrane beta strand</keyword>
<sequence length="629" mass="67683">MFAGILKNILLRRRTGTLWIGRITPIVVMGLMACGGAYARTGHISLTIVGDERMTDELKQLSADLDKDQPLSGDALALLQGAQARRSSIASALRSRGFYDSRVIATVDNRPIEDASALDAIENQPDSADINFAFNVATGPIYRVESLNIDGPKEVVDYPGLDRSKLALKPGQPADAATIINAENQILDQVREHGYALAKVARREVVIDHATRLAYVTYYVQPGPEAKMGPVHFSGTEKVDTTYLQKRVPFKAGQPYAPDKVSALRDRLNALGVFSAIRIKQATALNDKGELPIDVDLQDRLPRTIGFGVSYETILGAGANVSWLHRNLFGEAESLRLSALVNHIGQGAIPSDLGYGFKADFLKPDWWIAGQDATATALASRDVYPAYTRNGASLAVGLNRVLSPHWRVSAGLSIEASQITQYGLTSYYKLFGVPLMASLNESNSDLDPTRGYRLVLNVSPYADLNHSDDLFAIAKLVGTTYLDVSGDGRSVVASRAAFGSIPGGHNVAIPPDKQFYAGGGGSIRGFTYQSAGPRDAYNNPIGGASLVEASLEFRQRFGESLGAVVFVDAGGAYTNTLPNFSQMFPRIGTGVGVRYYTGFGPLRLDVGLPLNKRQGDAPFGVYVSIGQAF</sequence>
<dbReference type="Pfam" id="PF07244">
    <property type="entry name" value="POTRA"/>
    <property type="match status" value="2"/>
</dbReference>
<keyword evidence="3" id="KW-0812">Transmembrane</keyword>
<evidence type="ECO:0000256" key="3">
    <source>
        <dbReference type="ARBA" id="ARBA00022692"/>
    </source>
</evidence>
<dbReference type="RefSeq" id="WP_085934459.1">
    <property type="nucleotide sequence ID" value="NZ_FUWJ01000002.1"/>
</dbReference>
<dbReference type="AlphaFoldDB" id="A0A1T4PIK0"/>
<dbReference type="EMBL" id="FUWJ01000002">
    <property type="protein sequence ID" value="SJZ90668.1"/>
    <property type="molecule type" value="Genomic_DNA"/>
</dbReference>
<dbReference type="OrthoDB" id="9769707at2"/>
<dbReference type="PANTHER" id="PTHR12815">
    <property type="entry name" value="SORTING AND ASSEMBLY MACHINERY SAMM50 PROTEIN FAMILY MEMBER"/>
    <property type="match status" value="1"/>
</dbReference>
<evidence type="ECO:0000256" key="4">
    <source>
        <dbReference type="ARBA" id="ARBA00023136"/>
    </source>
</evidence>
<evidence type="ECO:0000256" key="1">
    <source>
        <dbReference type="ARBA" id="ARBA00004370"/>
    </source>
</evidence>
<evidence type="ECO:0000256" key="2">
    <source>
        <dbReference type="ARBA" id="ARBA00022452"/>
    </source>
</evidence>
<feature type="domain" description="Bacterial surface antigen (D15)" evidence="5">
    <location>
        <begin position="327"/>
        <end position="629"/>
    </location>
</feature>
<dbReference type="Proteomes" id="UP000190092">
    <property type="component" value="Unassembled WGS sequence"/>
</dbReference>
<dbReference type="Gene3D" id="2.40.160.50">
    <property type="entry name" value="membrane protein fhac: a member of the omp85/tpsb transporter family"/>
    <property type="match status" value="1"/>
</dbReference>
<gene>
    <name evidence="7" type="ORF">SAMN02745126_02814</name>
</gene>
<protein>
    <submittedName>
        <fullName evidence="7">Autotransporter secretion outer membrane protein TamA</fullName>
    </submittedName>
</protein>
<evidence type="ECO:0000313" key="7">
    <source>
        <dbReference type="EMBL" id="SJZ90668.1"/>
    </source>
</evidence>
<dbReference type="STRING" id="225324.SAMN02745126_02814"/>
<dbReference type="PANTHER" id="PTHR12815:SF18">
    <property type="entry name" value="SORTING AND ASSEMBLY MACHINERY COMPONENT 50 HOMOLOG"/>
    <property type="match status" value="1"/>
</dbReference>
<proteinExistence type="predicted"/>
<dbReference type="InterPro" id="IPR039910">
    <property type="entry name" value="D15-like"/>
</dbReference>
<accession>A0A1T4PIK0</accession>
<dbReference type="Pfam" id="PF01103">
    <property type="entry name" value="Omp85"/>
    <property type="match status" value="1"/>
</dbReference>
<dbReference type="PROSITE" id="PS51257">
    <property type="entry name" value="PROKAR_LIPOPROTEIN"/>
    <property type="match status" value="1"/>
</dbReference>
<dbReference type="InterPro" id="IPR010827">
    <property type="entry name" value="BamA/TamA_POTRA"/>
</dbReference>
<feature type="domain" description="POTRA" evidence="6">
    <location>
        <begin position="142"/>
        <end position="223"/>
    </location>
</feature>